<dbReference type="AlphaFoldDB" id="C2EKU0"/>
<organism evidence="1 2">
    <name type="scientific">Lactobacillus ultunensis DSM 16047</name>
    <dbReference type="NCBI Taxonomy" id="525365"/>
    <lineage>
        <taxon>Bacteria</taxon>
        <taxon>Bacillati</taxon>
        <taxon>Bacillota</taxon>
        <taxon>Bacilli</taxon>
        <taxon>Lactobacillales</taxon>
        <taxon>Lactobacillaceae</taxon>
        <taxon>Lactobacillus</taxon>
    </lineage>
</organism>
<evidence type="ECO:0000313" key="2">
    <source>
        <dbReference type="Proteomes" id="UP000005583"/>
    </source>
</evidence>
<sequence>MYLEKSLSYYASISYKFAKGMRSDNLVNEIIAETYTSQQPHDQILYELTRKLINYGKRN</sequence>
<comment type="caution">
    <text evidence="1">The sequence shown here is derived from an EMBL/GenBank/DDBJ whole genome shotgun (WGS) entry which is preliminary data.</text>
</comment>
<evidence type="ECO:0000313" key="1">
    <source>
        <dbReference type="EMBL" id="EEJ72797.1"/>
    </source>
</evidence>
<dbReference type="EMBL" id="ACGU01000014">
    <property type="protein sequence ID" value="EEJ72797.1"/>
    <property type="molecule type" value="Genomic_DNA"/>
</dbReference>
<reference evidence="1 2" key="1">
    <citation type="submission" date="2009-01" db="EMBL/GenBank/DDBJ databases">
        <authorList>
            <person name="Qin X."/>
            <person name="Bachman B."/>
            <person name="Battles P."/>
            <person name="Bell A."/>
            <person name="Bess C."/>
            <person name="Bickham C."/>
            <person name="Chaboub L."/>
            <person name="Chen D."/>
            <person name="Coyle M."/>
            <person name="Deiros D.R."/>
            <person name="Dinh H."/>
            <person name="Forbes L."/>
            <person name="Fowler G."/>
            <person name="Francisco L."/>
            <person name="Fu Q."/>
            <person name="Gubbala S."/>
            <person name="Hale W."/>
            <person name="Han Y."/>
            <person name="Hemphill L."/>
            <person name="Highlander S.K."/>
            <person name="Hirani K."/>
            <person name="Hogues M."/>
            <person name="Jackson L."/>
            <person name="Jakkamsetti A."/>
            <person name="Javaid M."/>
            <person name="Jiang H."/>
            <person name="Korchina V."/>
            <person name="Kovar C."/>
            <person name="Lara F."/>
            <person name="Lee S."/>
            <person name="Mata R."/>
            <person name="Mathew T."/>
            <person name="Moen C."/>
            <person name="Morales K."/>
            <person name="Munidasa M."/>
            <person name="Nazareth L."/>
            <person name="Ngo R."/>
            <person name="Nguyen L."/>
            <person name="Okwuonu G."/>
            <person name="Ongeri F."/>
            <person name="Patil S."/>
            <person name="Petrosino J."/>
            <person name="Pham C."/>
            <person name="Pham P."/>
            <person name="Pu L.-L."/>
            <person name="Puazo M."/>
            <person name="Raj R."/>
            <person name="Reid J."/>
            <person name="Rouhana J."/>
            <person name="Saada N."/>
            <person name="Shang Y."/>
            <person name="Simmons D."/>
            <person name="Thornton R."/>
            <person name="Warren J."/>
            <person name="Weissenberger G."/>
            <person name="Zhang J."/>
            <person name="Zhang L."/>
            <person name="Zhou C."/>
            <person name="Zhu D."/>
            <person name="Muzny D."/>
            <person name="Worley K."/>
            <person name="Gibbs R."/>
        </authorList>
    </citation>
    <scope>NUCLEOTIDE SEQUENCE [LARGE SCALE GENOMIC DNA]</scope>
    <source>
        <strain evidence="1 2">DSM 16047</strain>
    </source>
</reference>
<name>C2EKU0_9LACO</name>
<keyword evidence="2" id="KW-1185">Reference proteome</keyword>
<dbReference type="HOGENOM" id="CLU_2954878_0_0_9"/>
<dbReference type="STRING" id="525365.HMPREF0548_0258"/>
<gene>
    <name evidence="1" type="ORF">HMPREF0548_0258</name>
</gene>
<proteinExistence type="predicted"/>
<accession>C2EKU0</accession>
<dbReference type="Proteomes" id="UP000005583">
    <property type="component" value="Unassembled WGS sequence"/>
</dbReference>
<protein>
    <submittedName>
        <fullName evidence="1">Outer membrane insertion signal domain protein</fullName>
    </submittedName>
</protein>